<sequence>MASVIRSLGITGISGYPLSVEVAIIAGLQTTTIVGLGDSAIKEAKDRMEACTEELGYAHPTKKVELSVPVTMSKISTGIANWGLQGLIS</sequence>
<gene>
    <name evidence="1" type="ORF">SDC9_101234</name>
</gene>
<dbReference type="Pfam" id="PF13541">
    <property type="entry name" value="ChlI"/>
    <property type="match status" value="1"/>
</dbReference>
<organism evidence="1">
    <name type="scientific">bioreactor metagenome</name>
    <dbReference type="NCBI Taxonomy" id="1076179"/>
    <lineage>
        <taxon>unclassified sequences</taxon>
        <taxon>metagenomes</taxon>
        <taxon>ecological metagenomes</taxon>
    </lineage>
</organism>
<comment type="caution">
    <text evidence="1">The sequence shown here is derived from an EMBL/GenBank/DDBJ whole genome shotgun (WGS) entry which is preliminary data.</text>
</comment>
<dbReference type="AlphaFoldDB" id="A0A645ANG4"/>
<dbReference type="EMBL" id="VSSQ01014809">
    <property type="protein sequence ID" value="MPM54456.1"/>
    <property type="molecule type" value="Genomic_DNA"/>
</dbReference>
<protein>
    <submittedName>
        <fullName evidence="1">Uncharacterized protein</fullName>
    </submittedName>
</protein>
<accession>A0A645ANG4</accession>
<name>A0A645ANG4_9ZZZZ</name>
<reference evidence="1" key="1">
    <citation type="submission" date="2019-08" db="EMBL/GenBank/DDBJ databases">
        <authorList>
            <person name="Kucharzyk K."/>
            <person name="Murdoch R.W."/>
            <person name="Higgins S."/>
            <person name="Loffler F."/>
        </authorList>
    </citation>
    <scope>NUCLEOTIDE SEQUENCE</scope>
</reference>
<proteinExistence type="predicted"/>
<evidence type="ECO:0000313" key="1">
    <source>
        <dbReference type="EMBL" id="MPM54456.1"/>
    </source>
</evidence>